<evidence type="ECO:0008006" key="3">
    <source>
        <dbReference type="Google" id="ProtNLM"/>
    </source>
</evidence>
<dbReference type="EMBL" id="SROY01000004">
    <property type="protein sequence ID" value="TLX21357.1"/>
    <property type="molecule type" value="Genomic_DNA"/>
</dbReference>
<reference evidence="1 2" key="1">
    <citation type="submission" date="2019-04" db="EMBL/GenBank/DDBJ databases">
        <authorList>
            <person name="Grouzdev D.S."/>
            <person name="Nazina T.N."/>
        </authorList>
    </citation>
    <scope>NUCLEOTIDE SEQUENCE [LARGE SCALE GENOMIC DNA]</scope>
    <source>
        <strain evidence="1 2">SHC 3-19</strain>
    </source>
</reference>
<comment type="caution">
    <text evidence="1">The sequence shown here is derived from an EMBL/GenBank/DDBJ whole genome shotgun (WGS) entry which is preliminary data.</text>
</comment>
<accession>A0A5R9PE55</accession>
<dbReference type="Gene3D" id="3.40.50.2000">
    <property type="entry name" value="Glycogen Phosphorylase B"/>
    <property type="match status" value="2"/>
</dbReference>
<evidence type="ECO:0000313" key="1">
    <source>
        <dbReference type="EMBL" id="TLX21357.1"/>
    </source>
</evidence>
<keyword evidence="2" id="KW-1185">Reference proteome</keyword>
<name>A0A5R9PE55_9GAMM</name>
<dbReference type="AlphaFoldDB" id="A0A5R9PE55"/>
<organism evidence="1 2">
    <name type="scientific">Thermomonas fusca</name>
    <dbReference type="NCBI Taxonomy" id="215690"/>
    <lineage>
        <taxon>Bacteria</taxon>
        <taxon>Pseudomonadati</taxon>
        <taxon>Pseudomonadota</taxon>
        <taxon>Gammaproteobacteria</taxon>
        <taxon>Lysobacterales</taxon>
        <taxon>Lysobacteraceae</taxon>
        <taxon>Thermomonas</taxon>
    </lineage>
</organism>
<dbReference type="Proteomes" id="UP000308508">
    <property type="component" value="Unassembled WGS sequence"/>
</dbReference>
<dbReference type="RefSeq" id="WP_138349155.1">
    <property type="nucleotide sequence ID" value="NZ_SROY01000004.1"/>
</dbReference>
<dbReference type="SUPFAM" id="SSF53756">
    <property type="entry name" value="UDP-Glycosyltransferase/glycogen phosphorylase"/>
    <property type="match status" value="1"/>
</dbReference>
<protein>
    <recommendedName>
        <fullName evidence="3">Glycosyltransferase family 1 protein</fullName>
    </recommendedName>
</protein>
<proteinExistence type="predicted"/>
<sequence>MDSEFKVIKNSLSLLLFLVANERKVKAIFSLSSSDFLVSAGVLSFLGMKIKHVMGIYHPKQWAVMLDSAYSRARSRVFRRVMEGVPPENMIFNSSAALDSSRDLINFGPGSVVLVAPSVGPVPNKPYNPLGSLGCMEVVTVGRFVDFKVSSVIQMIRLVDRINDEIPGRLRYIVYGEGPCRHQLEEEAGRSRHPEFVEIKEVVPRELFSTVVSGAQIFFGMGFAVVHAAMLGIPSLIAIQDERGPVTYGWFSKYDHLLSPMFGDVSPQGVIEPLDGVIREFLSLSGDERVLLASSCVSAAAPYQGEKVAADLKKFILASSFIDCRVSLMDLLRIRVEVYLSRFRGVKGIHA</sequence>
<gene>
    <name evidence="1" type="ORF">E5S66_10485</name>
</gene>
<evidence type="ECO:0000313" key="2">
    <source>
        <dbReference type="Proteomes" id="UP000308508"/>
    </source>
</evidence>